<evidence type="ECO:0000256" key="4">
    <source>
        <dbReference type="NCBIfam" id="TIGR00152"/>
    </source>
</evidence>
<dbReference type="PANTHER" id="PTHR10695">
    <property type="entry name" value="DEPHOSPHO-COA KINASE-RELATED"/>
    <property type="match status" value="1"/>
</dbReference>
<dbReference type="HAMAP" id="MF_00376">
    <property type="entry name" value="Dephospho_CoA_kinase"/>
    <property type="match status" value="1"/>
</dbReference>
<evidence type="ECO:0000256" key="3">
    <source>
        <dbReference type="HAMAP-Rule" id="MF_00376"/>
    </source>
</evidence>
<evidence type="ECO:0000313" key="6">
    <source>
        <dbReference type="Proteomes" id="UP001597301"/>
    </source>
</evidence>
<keyword evidence="3 5" id="KW-0418">Kinase</keyword>
<organism evidence="5 6">
    <name type="scientific">Siminovitchia sediminis</name>
    <dbReference type="NCBI Taxonomy" id="1274353"/>
    <lineage>
        <taxon>Bacteria</taxon>
        <taxon>Bacillati</taxon>
        <taxon>Bacillota</taxon>
        <taxon>Bacilli</taxon>
        <taxon>Bacillales</taxon>
        <taxon>Bacillaceae</taxon>
        <taxon>Siminovitchia</taxon>
    </lineage>
</organism>
<dbReference type="EC" id="2.7.1.24" evidence="3 4"/>
<feature type="binding site" evidence="3">
    <location>
        <begin position="12"/>
        <end position="17"/>
    </location>
    <ligand>
        <name>ATP</name>
        <dbReference type="ChEBI" id="CHEBI:30616"/>
    </ligand>
</feature>
<keyword evidence="1 3" id="KW-0547">Nucleotide-binding</keyword>
<proteinExistence type="inferred from homology"/>
<accession>A0ABW4KL62</accession>
<comment type="pathway">
    <text evidence="3">Cofactor biosynthesis; coenzyme A biosynthesis; CoA from (R)-pantothenate: step 5/5.</text>
</comment>
<dbReference type="Pfam" id="PF01121">
    <property type="entry name" value="CoaE"/>
    <property type="match status" value="1"/>
</dbReference>
<dbReference type="Gene3D" id="3.40.50.300">
    <property type="entry name" value="P-loop containing nucleotide triphosphate hydrolases"/>
    <property type="match status" value="1"/>
</dbReference>
<dbReference type="SUPFAM" id="SSF52540">
    <property type="entry name" value="P-loop containing nucleoside triphosphate hydrolases"/>
    <property type="match status" value="1"/>
</dbReference>
<keyword evidence="3" id="KW-0173">Coenzyme A biosynthesis</keyword>
<protein>
    <recommendedName>
        <fullName evidence="3 4">Dephospho-CoA kinase</fullName>
        <ecNumber evidence="3 4">2.7.1.24</ecNumber>
    </recommendedName>
    <alternativeName>
        <fullName evidence="3">Dephosphocoenzyme A kinase</fullName>
    </alternativeName>
</protein>
<evidence type="ECO:0000313" key="5">
    <source>
        <dbReference type="EMBL" id="MFD1707961.1"/>
    </source>
</evidence>
<dbReference type="PANTHER" id="PTHR10695:SF46">
    <property type="entry name" value="BIFUNCTIONAL COENZYME A SYNTHASE-RELATED"/>
    <property type="match status" value="1"/>
</dbReference>
<dbReference type="InterPro" id="IPR001977">
    <property type="entry name" value="Depp_CoAkinase"/>
</dbReference>
<comment type="function">
    <text evidence="3">Catalyzes the phosphorylation of the 3'-hydroxyl group of dephosphocoenzyme A to form coenzyme A.</text>
</comment>
<dbReference type="Proteomes" id="UP001597301">
    <property type="component" value="Unassembled WGS sequence"/>
</dbReference>
<keyword evidence="2 3" id="KW-0067">ATP-binding</keyword>
<comment type="similarity">
    <text evidence="3">Belongs to the CoaE family.</text>
</comment>
<dbReference type="NCBIfam" id="TIGR00152">
    <property type="entry name" value="dephospho-CoA kinase"/>
    <property type="match status" value="1"/>
</dbReference>
<dbReference type="RefSeq" id="WP_380774839.1">
    <property type="nucleotide sequence ID" value="NZ_JBHUEO010000051.1"/>
</dbReference>
<dbReference type="InterPro" id="IPR027417">
    <property type="entry name" value="P-loop_NTPase"/>
</dbReference>
<keyword evidence="6" id="KW-1185">Reference proteome</keyword>
<comment type="subcellular location">
    <subcellularLocation>
        <location evidence="3">Cytoplasm</location>
    </subcellularLocation>
</comment>
<evidence type="ECO:0000256" key="1">
    <source>
        <dbReference type="ARBA" id="ARBA00022741"/>
    </source>
</evidence>
<keyword evidence="3" id="KW-0963">Cytoplasm</keyword>
<dbReference type="PROSITE" id="PS51219">
    <property type="entry name" value="DPCK"/>
    <property type="match status" value="1"/>
</dbReference>
<dbReference type="EMBL" id="JBHUEO010000051">
    <property type="protein sequence ID" value="MFD1707961.1"/>
    <property type="molecule type" value="Genomic_DNA"/>
</dbReference>
<reference evidence="6" key="1">
    <citation type="journal article" date="2019" name="Int. J. Syst. Evol. Microbiol.">
        <title>The Global Catalogue of Microorganisms (GCM) 10K type strain sequencing project: providing services to taxonomists for standard genome sequencing and annotation.</title>
        <authorList>
            <consortium name="The Broad Institute Genomics Platform"/>
            <consortium name="The Broad Institute Genome Sequencing Center for Infectious Disease"/>
            <person name="Wu L."/>
            <person name="Ma J."/>
        </authorList>
    </citation>
    <scope>NUCLEOTIDE SEQUENCE [LARGE SCALE GENOMIC DNA]</scope>
    <source>
        <strain evidence="6">CGMCC 1.12295</strain>
    </source>
</reference>
<comment type="caution">
    <text evidence="5">The sequence shown here is derived from an EMBL/GenBank/DDBJ whole genome shotgun (WGS) entry which is preliminary data.</text>
</comment>
<evidence type="ECO:0000256" key="2">
    <source>
        <dbReference type="ARBA" id="ARBA00022840"/>
    </source>
</evidence>
<dbReference type="CDD" id="cd02022">
    <property type="entry name" value="DPCK"/>
    <property type="match status" value="1"/>
</dbReference>
<comment type="catalytic activity">
    <reaction evidence="3">
        <text>3'-dephospho-CoA + ATP = ADP + CoA + H(+)</text>
        <dbReference type="Rhea" id="RHEA:18245"/>
        <dbReference type="ChEBI" id="CHEBI:15378"/>
        <dbReference type="ChEBI" id="CHEBI:30616"/>
        <dbReference type="ChEBI" id="CHEBI:57287"/>
        <dbReference type="ChEBI" id="CHEBI:57328"/>
        <dbReference type="ChEBI" id="CHEBI:456216"/>
        <dbReference type="EC" id="2.7.1.24"/>
    </reaction>
</comment>
<dbReference type="GO" id="GO:0004140">
    <property type="term" value="F:dephospho-CoA kinase activity"/>
    <property type="evidence" value="ECO:0007669"/>
    <property type="project" value="UniProtKB-EC"/>
</dbReference>
<sequence>MAFIAGLTGGIASGKSTVSRLFEKRGFTIVDADIAARKVVEPGEKALSAIVKEFGKDILLEDGILNRGKLGSIVFRDEEKRKKLNAIVHPAVRKKMKEWQENAIQAGKQTVILDIPLLFESNLTHMADKTIVVYVDEHTQLQRLKERNHFTEEEAMSRISSQMPLRKKVELADAVIDNNGTIEQTEEQVERLIREWKMKP</sequence>
<keyword evidence="3 5" id="KW-0808">Transferase</keyword>
<name>A0ABW4KL62_9BACI</name>
<gene>
    <name evidence="3 5" type="primary">coaE</name>
    <name evidence="5" type="ORF">ACFSCZ_14645</name>
</gene>